<dbReference type="Pfam" id="PF00106">
    <property type="entry name" value="adh_short"/>
    <property type="match status" value="1"/>
</dbReference>
<dbReference type="PANTHER" id="PTHR24321:SF8">
    <property type="entry name" value="ESTRADIOL 17-BETA-DEHYDROGENASE 8-RELATED"/>
    <property type="match status" value="1"/>
</dbReference>
<sequence length="264" mass="27351">MSQRLLAIIGSGGMGLAIARRLGSGRRIILGDLNPDAATATLLGEGDNVSPLHVDVSSLASVQAMAKLGPFETIIHTAGVSPTIATAEKIYEVDLRGTAHVIDAFVGQVKEGGSLVCISSMAGHFAKLPPELERHLGSARTEDLVLESFPKDPGEAYVLAKRGNILRVQAAAKRYGDVGARINSVSPGVIQTSMGAAELKGPSGVYMQAMVGLSGCKRVGTPDDIAAVVAFLCGQDASYITGNDILVDGGTVAGQVWRDVSEDK</sequence>
<accession>A0A2J6RHU6</accession>
<evidence type="ECO:0000256" key="2">
    <source>
        <dbReference type="ARBA" id="ARBA00023002"/>
    </source>
</evidence>
<evidence type="ECO:0000313" key="4">
    <source>
        <dbReference type="Proteomes" id="UP000235786"/>
    </source>
</evidence>
<dbReference type="InterPro" id="IPR036291">
    <property type="entry name" value="NAD(P)-bd_dom_sf"/>
</dbReference>
<dbReference type="CDD" id="cd05233">
    <property type="entry name" value="SDR_c"/>
    <property type="match status" value="1"/>
</dbReference>
<gene>
    <name evidence="3" type="ORF">L207DRAFT_635474</name>
</gene>
<keyword evidence="4" id="KW-1185">Reference proteome</keyword>
<evidence type="ECO:0000313" key="3">
    <source>
        <dbReference type="EMBL" id="PMD38069.1"/>
    </source>
</evidence>
<name>A0A2J6RHU6_HYAVF</name>
<dbReference type="STRING" id="1149755.A0A2J6RHU6"/>
<dbReference type="AlphaFoldDB" id="A0A2J6RHU6"/>
<reference evidence="3 4" key="1">
    <citation type="submission" date="2016-04" db="EMBL/GenBank/DDBJ databases">
        <title>A degradative enzymes factory behind the ericoid mycorrhizal symbiosis.</title>
        <authorList>
            <consortium name="DOE Joint Genome Institute"/>
            <person name="Martino E."/>
            <person name="Morin E."/>
            <person name="Grelet G."/>
            <person name="Kuo A."/>
            <person name="Kohler A."/>
            <person name="Daghino S."/>
            <person name="Barry K."/>
            <person name="Choi C."/>
            <person name="Cichocki N."/>
            <person name="Clum A."/>
            <person name="Copeland A."/>
            <person name="Hainaut M."/>
            <person name="Haridas S."/>
            <person name="Labutti K."/>
            <person name="Lindquist E."/>
            <person name="Lipzen A."/>
            <person name="Khouja H.-R."/>
            <person name="Murat C."/>
            <person name="Ohm R."/>
            <person name="Olson A."/>
            <person name="Spatafora J."/>
            <person name="Veneault-Fourrey C."/>
            <person name="Henrissat B."/>
            <person name="Grigoriev I."/>
            <person name="Martin F."/>
            <person name="Perotto S."/>
        </authorList>
    </citation>
    <scope>NUCLEOTIDE SEQUENCE [LARGE SCALE GENOMIC DNA]</scope>
    <source>
        <strain evidence="3 4">F</strain>
    </source>
</reference>
<keyword evidence="2" id="KW-0560">Oxidoreductase</keyword>
<dbReference type="GO" id="GO:0016491">
    <property type="term" value="F:oxidoreductase activity"/>
    <property type="evidence" value="ECO:0007669"/>
    <property type="project" value="UniProtKB-KW"/>
</dbReference>
<proteinExistence type="inferred from homology"/>
<dbReference type="OrthoDB" id="5840532at2759"/>
<dbReference type="InterPro" id="IPR002347">
    <property type="entry name" value="SDR_fam"/>
</dbReference>
<dbReference type="PANTHER" id="PTHR24321">
    <property type="entry name" value="DEHYDROGENASES, SHORT CHAIN"/>
    <property type="match status" value="1"/>
</dbReference>
<comment type="similarity">
    <text evidence="1">Belongs to the short-chain dehydrogenases/reductases (SDR) family.</text>
</comment>
<dbReference type="SUPFAM" id="SSF51735">
    <property type="entry name" value="NAD(P)-binding Rossmann-fold domains"/>
    <property type="match status" value="1"/>
</dbReference>
<dbReference type="PRINTS" id="PR00081">
    <property type="entry name" value="GDHRDH"/>
</dbReference>
<evidence type="ECO:0000256" key="1">
    <source>
        <dbReference type="ARBA" id="ARBA00006484"/>
    </source>
</evidence>
<dbReference type="Pfam" id="PF13561">
    <property type="entry name" value="adh_short_C2"/>
    <property type="match status" value="1"/>
</dbReference>
<dbReference type="Gene3D" id="3.40.50.720">
    <property type="entry name" value="NAD(P)-binding Rossmann-like Domain"/>
    <property type="match status" value="1"/>
</dbReference>
<dbReference type="Proteomes" id="UP000235786">
    <property type="component" value="Unassembled WGS sequence"/>
</dbReference>
<organism evidence="3 4">
    <name type="scientific">Hyaloscypha variabilis (strain UAMH 11265 / GT02V1 / F)</name>
    <name type="common">Meliniomyces variabilis</name>
    <dbReference type="NCBI Taxonomy" id="1149755"/>
    <lineage>
        <taxon>Eukaryota</taxon>
        <taxon>Fungi</taxon>
        <taxon>Dikarya</taxon>
        <taxon>Ascomycota</taxon>
        <taxon>Pezizomycotina</taxon>
        <taxon>Leotiomycetes</taxon>
        <taxon>Helotiales</taxon>
        <taxon>Hyaloscyphaceae</taxon>
        <taxon>Hyaloscypha</taxon>
        <taxon>Hyaloscypha variabilis</taxon>
    </lineage>
</organism>
<dbReference type="EMBL" id="KZ613948">
    <property type="protein sequence ID" value="PMD38069.1"/>
    <property type="molecule type" value="Genomic_DNA"/>
</dbReference>
<protein>
    <submittedName>
        <fullName evidence="3">NAD(P)-binding protein</fullName>
    </submittedName>
</protein>